<dbReference type="KEGG" id="slac:SKTS_05240"/>
<dbReference type="Gene3D" id="3.30.1050.10">
    <property type="entry name" value="SCP2 sterol-binding domain"/>
    <property type="match status" value="1"/>
</dbReference>
<accession>A0A6F8V7G6</accession>
<name>A0A6F8V7G6_9PROT</name>
<dbReference type="InterPro" id="IPR036527">
    <property type="entry name" value="SCP2_sterol-bd_dom_sf"/>
</dbReference>
<evidence type="ECO:0000313" key="2">
    <source>
        <dbReference type="Proteomes" id="UP000502260"/>
    </source>
</evidence>
<dbReference type="EMBL" id="AP022853">
    <property type="protein sequence ID" value="BCB25638.1"/>
    <property type="molecule type" value="Genomic_DNA"/>
</dbReference>
<gene>
    <name evidence="1" type="ORF">SKTS_05240</name>
</gene>
<reference evidence="2" key="1">
    <citation type="submission" date="2020-03" db="EMBL/GenBank/DDBJ databases">
        <title>Complete genome sequence of sulfur-oxidizing bacterium skT11.</title>
        <authorList>
            <person name="Kanda M."/>
            <person name="Kojima H."/>
            <person name="Fukui M."/>
        </authorList>
    </citation>
    <scope>NUCLEOTIDE SEQUENCE [LARGE SCALE GENOMIC DNA]</scope>
    <source>
        <strain evidence="2">skT11</strain>
    </source>
</reference>
<evidence type="ECO:0008006" key="3">
    <source>
        <dbReference type="Google" id="ProtNLM"/>
    </source>
</evidence>
<dbReference type="Proteomes" id="UP000502260">
    <property type="component" value="Chromosome"/>
</dbReference>
<dbReference type="RefSeq" id="WP_173059948.1">
    <property type="nucleotide sequence ID" value="NZ_AP022853.1"/>
</dbReference>
<dbReference type="AlphaFoldDB" id="A0A6F8V7G6"/>
<protein>
    <recommendedName>
        <fullName evidence="3">SCP-2 sterol transfer family protein</fullName>
    </recommendedName>
</protein>
<proteinExistence type="predicted"/>
<dbReference type="SUPFAM" id="SSF55718">
    <property type="entry name" value="SCP-like"/>
    <property type="match status" value="1"/>
</dbReference>
<evidence type="ECO:0000313" key="1">
    <source>
        <dbReference type="EMBL" id="BCB25638.1"/>
    </source>
</evidence>
<organism evidence="1 2">
    <name type="scientific">Sulfurimicrobium lacus</name>
    <dbReference type="NCBI Taxonomy" id="2715678"/>
    <lineage>
        <taxon>Bacteria</taxon>
        <taxon>Pseudomonadati</taxon>
        <taxon>Pseudomonadota</taxon>
        <taxon>Betaproteobacteria</taxon>
        <taxon>Nitrosomonadales</taxon>
        <taxon>Sulfuricellaceae</taxon>
        <taxon>Sulfurimicrobium</taxon>
    </lineage>
</organism>
<sequence length="131" mass="14457">MEGLFSRQWVERFAAQWNANMDMVAPLSAANFNSVIAFGFSDETNPAVVLEVKNGKVAKAGVFVAASSPTPDWDLRASAENWVKWKKEGMGIAGLGVAVATRQLEFRAGDYRKMIRTPRLAGPFLKFFTLL</sequence>
<keyword evidence="2" id="KW-1185">Reference proteome</keyword>